<evidence type="ECO:0000313" key="2">
    <source>
        <dbReference type="Proteomes" id="UP000541444"/>
    </source>
</evidence>
<comment type="caution">
    <text evidence="1">The sequence shown here is derived from an EMBL/GenBank/DDBJ whole genome shotgun (WGS) entry which is preliminary data.</text>
</comment>
<reference evidence="1 2" key="1">
    <citation type="journal article" date="2020" name="IScience">
        <title>Genome Sequencing of the Endangered Kingdonia uniflora (Circaeasteraceae, Ranunculales) Reveals Potential Mechanisms of Evolutionary Specialization.</title>
        <authorList>
            <person name="Sun Y."/>
            <person name="Deng T."/>
            <person name="Zhang A."/>
            <person name="Moore M.J."/>
            <person name="Landis J.B."/>
            <person name="Lin N."/>
            <person name="Zhang H."/>
            <person name="Zhang X."/>
            <person name="Huang J."/>
            <person name="Zhang X."/>
            <person name="Sun H."/>
            <person name="Wang H."/>
        </authorList>
    </citation>
    <scope>NUCLEOTIDE SEQUENCE [LARGE SCALE GENOMIC DNA]</scope>
    <source>
        <strain evidence="1">TB1705</strain>
        <tissue evidence="1">Leaf</tissue>
    </source>
</reference>
<accession>A0A7J7NIC0</accession>
<name>A0A7J7NIC0_9MAGN</name>
<dbReference type="EMBL" id="JACGCM010000769">
    <property type="protein sequence ID" value="KAF6166916.1"/>
    <property type="molecule type" value="Genomic_DNA"/>
</dbReference>
<proteinExistence type="predicted"/>
<dbReference type="Gene3D" id="2.60.40.10">
    <property type="entry name" value="Immunoglobulins"/>
    <property type="match status" value="1"/>
</dbReference>
<sequence>MAEKRGSVGDRSQLLIFQIDLEVPINDLKIRATNPKKYCVRLNIKVILPRSTCDIIASTFLLFQNHSLSLKKNFLRTLFVDIASWE</sequence>
<protein>
    <submittedName>
        <fullName evidence="1">Uncharacterized protein</fullName>
    </submittedName>
</protein>
<dbReference type="InterPro" id="IPR013783">
    <property type="entry name" value="Ig-like_fold"/>
</dbReference>
<dbReference type="InterPro" id="IPR008962">
    <property type="entry name" value="PapD-like_sf"/>
</dbReference>
<gene>
    <name evidence="1" type="ORF">GIB67_020145</name>
</gene>
<dbReference type="Proteomes" id="UP000541444">
    <property type="component" value="Unassembled WGS sequence"/>
</dbReference>
<evidence type="ECO:0000313" key="1">
    <source>
        <dbReference type="EMBL" id="KAF6166916.1"/>
    </source>
</evidence>
<keyword evidence="2" id="KW-1185">Reference proteome</keyword>
<dbReference type="AlphaFoldDB" id="A0A7J7NIC0"/>
<organism evidence="1 2">
    <name type="scientific">Kingdonia uniflora</name>
    <dbReference type="NCBI Taxonomy" id="39325"/>
    <lineage>
        <taxon>Eukaryota</taxon>
        <taxon>Viridiplantae</taxon>
        <taxon>Streptophyta</taxon>
        <taxon>Embryophyta</taxon>
        <taxon>Tracheophyta</taxon>
        <taxon>Spermatophyta</taxon>
        <taxon>Magnoliopsida</taxon>
        <taxon>Ranunculales</taxon>
        <taxon>Circaeasteraceae</taxon>
        <taxon>Kingdonia</taxon>
    </lineage>
</organism>
<dbReference type="SUPFAM" id="SSF49354">
    <property type="entry name" value="PapD-like"/>
    <property type="match status" value="1"/>
</dbReference>